<dbReference type="InterPro" id="IPR009057">
    <property type="entry name" value="Homeodomain-like_sf"/>
</dbReference>
<reference evidence="1" key="2">
    <citation type="journal article" date="2021" name="PeerJ">
        <title>Extensive microbial diversity within the chicken gut microbiome revealed by metagenomics and culture.</title>
        <authorList>
            <person name="Gilroy R."/>
            <person name="Ravi A."/>
            <person name="Getino M."/>
            <person name="Pursley I."/>
            <person name="Horton D.L."/>
            <person name="Alikhan N.F."/>
            <person name="Baker D."/>
            <person name="Gharbi K."/>
            <person name="Hall N."/>
            <person name="Watson M."/>
            <person name="Adriaenssens E.M."/>
            <person name="Foster-Nyarko E."/>
            <person name="Jarju S."/>
            <person name="Secka A."/>
            <person name="Antonio M."/>
            <person name="Oren A."/>
            <person name="Chaudhuri R.R."/>
            <person name="La Ragione R."/>
            <person name="Hildebrand F."/>
            <person name="Pallen M.J."/>
        </authorList>
    </citation>
    <scope>NUCLEOTIDE SEQUENCE</scope>
    <source>
        <strain evidence="1">E3-2379</strain>
    </source>
</reference>
<dbReference type="SUPFAM" id="SSF46689">
    <property type="entry name" value="Homeodomain-like"/>
    <property type="match status" value="1"/>
</dbReference>
<comment type="caution">
    <text evidence="1">The sequence shown here is derived from an EMBL/GenBank/DDBJ whole genome shotgun (WGS) entry which is preliminary data.</text>
</comment>
<gene>
    <name evidence="1" type="ORF">IAC13_01255</name>
</gene>
<proteinExistence type="predicted"/>
<evidence type="ECO:0000313" key="2">
    <source>
        <dbReference type="Proteomes" id="UP000823618"/>
    </source>
</evidence>
<organism evidence="1 2">
    <name type="scientific">Candidatus Scybalomonas excrementavium</name>
    <dbReference type="NCBI Taxonomy" id="2840943"/>
    <lineage>
        <taxon>Bacteria</taxon>
        <taxon>Bacillati</taxon>
        <taxon>Bacillota</taxon>
        <taxon>Clostridia</taxon>
        <taxon>Lachnospirales</taxon>
        <taxon>Lachnospiraceae</taxon>
        <taxon>Lachnospiraceae incertae sedis</taxon>
        <taxon>Candidatus Scybalomonas</taxon>
    </lineage>
</organism>
<dbReference type="AlphaFoldDB" id="A0A9D9HY02"/>
<reference evidence="1" key="1">
    <citation type="submission" date="2020-10" db="EMBL/GenBank/DDBJ databases">
        <authorList>
            <person name="Gilroy R."/>
        </authorList>
    </citation>
    <scope>NUCLEOTIDE SEQUENCE</scope>
    <source>
        <strain evidence="1">E3-2379</strain>
    </source>
</reference>
<dbReference type="EMBL" id="JADIML010000034">
    <property type="protein sequence ID" value="MBO8462539.1"/>
    <property type="molecule type" value="Genomic_DNA"/>
</dbReference>
<name>A0A9D9HY02_9FIRM</name>
<evidence type="ECO:0008006" key="3">
    <source>
        <dbReference type="Google" id="ProtNLM"/>
    </source>
</evidence>
<sequence length="57" mass="6768">MANVTLYKWIKELSNVKVSDTKTMSVKEYETMKKRIAELEMENEILKKATTIFARKR</sequence>
<protein>
    <recommendedName>
        <fullName evidence="3">Transposase</fullName>
    </recommendedName>
</protein>
<accession>A0A9D9HY02</accession>
<dbReference type="Proteomes" id="UP000823618">
    <property type="component" value="Unassembled WGS sequence"/>
</dbReference>
<evidence type="ECO:0000313" key="1">
    <source>
        <dbReference type="EMBL" id="MBO8462539.1"/>
    </source>
</evidence>